<dbReference type="SMART" id="SM00421">
    <property type="entry name" value="HTH_LUXR"/>
    <property type="match status" value="1"/>
</dbReference>
<evidence type="ECO:0000313" key="5">
    <source>
        <dbReference type="EMBL" id="KRG39665.1"/>
    </source>
</evidence>
<comment type="caution">
    <text evidence="5">The sequence shown here is derived from an EMBL/GenBank/DDBJ whole genome shotgun (WGS) entry which is preliminary data.</text>
</comment>
<evidence type="ECO:0000313" key="6">
    <source>
        <dbReference type="Proteomes" id="UP000050836"/>
    </source>
</evidence>
<evidence type="ECO:0000256" key="1">
    <source>
        <dbReference type="ARBA" id="ARBA00023015"/>
    </source>
</evidence>
<dbReference type="CDD" id="cd06170">
    <property type="entry name" value="LuxR_C_like"/>
    <property type="match status" value="1"/>
</dbReference>
<dbReference type="RefSeq" id="WP_054660364.1">
    <property type="nucleotide sequence ID" value="NZ_BAZI01000359.1"/>
</dbReference>
<dbReference type="EMBL" id="LLXS01000044">
    <property type="protein sequence ID" value="KRG39665.1"/>
    <property type="molecule type" value="Genomic_DNA"/>
</dbReference>
<evidence type="ECO:0000256" key="3">
    <source>
        <dbReference type="ARBA" id="ARBA00023163"/>
    </source>
</evidence>
<dbReference type="PRINTS" id="PR00038">
    <property type="entry name" value="HTHLUXR"/>
</dbReference>
<dbReference type="AlphaFoldDB" id="A0A0R0AE15"/>
<sequence>MLIVDVRCSSSQPDPLAAGRAALVRALDMCALWQACAALINTALPCHSCSLLSDIDGYQPQEGRHHLNSAADDGTRLVNSLEVAAPYLDANPLIRSYTFSQIASQDVDAPERLRAQNPTPGWRDFIHLAFWDGTRLEAVLSIRLHIAPEDLGGAELGFLAELYPLLEAGLQRIRALESERLHHRAVADLLHQLPLAAVLVNENLLPAFLSREASRLCRRWSADSDRDGHLPRAIEAPLRRWMQDLPATAAPPGNRASLTLEHPVLSGERLHLQLSSAPGNSRGHAQHLLILTAQSAAPELEAPPASSALPVLERLSPSERKVALLVATGLRNDAIADQLCRSRKTIECQISSIFRKLDIDNRTQLARLLN</sequence>
<reference evidence="5 6" key="1">
    <citation type="submission" date="2015-10" db="EMBL/GenBank/DDBJ databases">
        <title>Genome sequencing and analysis of members of genus Stenotrophomonas.</title>
        <authorList>
            <person name="Patil P.P."/>
            <person name="Midha S."/>
            <person name="Patil P.B."/>
        </authorList>
    </citation>
    <scope>NUCLEOTIDE SEQUENCE [LARGE SCALE GENOMIC DNA]</scope>
    <source>
        <strain evidence="5 6">JCM 9942</strain>
    </source>
</reference>
<dbReference type="GO" id="GO:0006355">
    <property type="term" value="P:regulation of DNA-templated transcription"/>
    <property type="evidence" value="ECO:0007669"/>
    <property type="project" value="InterPro"/>
</dbReference>
<evidence type="ECO:0000256" key="2">
    <source>
        <dbReference type="ARBA" id="ARBA00023125"/>
    </source>
</evidence>
<name>A0A0R0AE15_9GAMM</name>
<feature type="domain" description="HTH luxR-type" evidence="4">
    <location>
        <begin position="308"/>
        <end position="370"/>
    </location>
</feature>
<keyword evidence="3" id="KW-0804">Transcription</keyword>
<keyword evidence="6" id="KW-1185">Reference proteome</keyword>
<keyword evidence="1" id="KW-0805">Transcription regulation</keyword>
<dbReference type="PANTHER" id="PTHR44688:SF16">
    <property type="entry name" value="DNA-BINDING TRANSCRIPTIONAL ACTIVATOR DEVR_DOSR"/>
    <property type="match status" value="1"/>
</dbReference>
<dbReference type="SUPFAM" id="SSF46894">
    <property type="entry name" value="C-terminal effector domain of the bipartite response regulators"/>
    <property type="match status" value="1"/>
</dbReference>
<dbReference type="PROSITE" id="PS00622">
    <property type="entry name" value="HTH_LUXR_1"/>
    <property type="match status" value="1"/>
</dbReference>
<accession>A0A0R0AE15</accession>
<dbReference type="InterPro" id="IPR000792">
    <property type="entry name" value="Tscrpt_reg_LuxR_C"/>
</dbReference>
<protein>
    <recommendedName>
        <fullName evidence="4">HTH luxR-type domain-containing protein</fullName>
    </recommendedName>
</protein>
<dbReference type="Pfam" id="PF00196">
    <property type="entry name" value="GerE"/>
    <property type="match status" value="1"/>
</dbReference>
<dbReference type="PANTHER" id="PTHR44688">
    <property type="entry name" value="DNA-BINDING TRANSCRIPTIONAL ACTIVATOR DEVR_DOSR"/>
    <property type="match status" value="1"/>
</dbReference>
<dbReference type="OrthoDB" id="5986018at2"/>
<dbReference type="InterPro" id="IPR036388">
    <property type="entry name" value="WH-like_DNA-bd_sf"/>
</dbReference>
<keyword evidence="2" id="KW-0238">DNA-binding</keyword>
<evidence type="ECO:0000259" key="4">
    <source>
        <dbReference type="PROSITE" id="PS50043"/>
    </source>
</evidence>
<dbReference type="Gene3D" id="1.10.10.10">
    <property type="entry name" value="Winged helix-like DNA-binding domain superfamily/Winged helix DNA-binding domain"/>
    <property type="match status" value="1"/>
</dbReference>
<dbReference type="InterPro" id="IPR016032">
    <property type="entry name" value="Sig_transdc_resp-reg_C-effctor"/>
</dbReference>
<organism evidence="5 6">
    <name type="scientific">Stenotrophomonas pictorum JCM 9942</name>
    <dbReference type="NCBI Taxonomy" id="1236960"/>
    <lineage>
        <taxon>Bacteria</taxon>
        <taxon>Pseudomonadati</taxon>
        <taxon>Pseudomonadota</taxon>
        <taxon>Gammaproteobacteria</taxon>
        <taxon>Lysobacterales</taxon>
        <taxon>Lysobacteraceae</taxon>
        <taxon>Stenotrophomonas</taxon>
    </lineage>
</organism>
<dbReference type="PROSITE" id="PS50043">
    <property type="entry name" value="HTH_LUXR_2"/>
    <property type="match status" value="1"/>
</dbReference>
<gene>
    <name evidence="5" type="ORF">ARC78_14395</name>
</gene>
<dbReference type="GO" id="GO:0003677">
    <property type="term" value="F:DNA binding"/>
    <property type="evidence" value="ECO:0007669"/>
    <property type="project" value="UniProtKB-KW"/>
</dbReference>
<dbReference type="Proteomes" id="UP000050836">
    <property type="component" value="Unassembled WGS sequence"/>
</dbReference>
<proteinExistence type="predicted"/>